<dbReference type="InParanoid" id="A0A1Y2G068"/>
<evidence type="ECO:0000313" key="1">
    <source>
        <dbReference type="EMBL" id="ORY89845.1"/>
    </source>
</evidence>
<sequence length="118" mass="13704">MLINLPFLLVRRRRIWGGEAKYQFINNDNTKRPILSAFFHGLEVPCGIGFCIYDPAWIKRTGKASRNIEKFSMTRGSRVQYRFLDGIIKQKSGHTSNTCTIFGETRFLKLCIKAERPF</sequence>
<dbReference type="RefSeq" id="XP_021875077.1">
    <property type="nucleotide sequence ID" value="XM_022026193.1"/>
</dbReference>
<protein>
    <submittedName>
        <fullName evidence="1">Uncharacterized protein</fullName>
    </submittedName>
</protein>
<accession>A0A1Y2G068</accession>
<dbReference type="Proteomes" id="UP000193648">
    <property type="component" value="Unassembled WGS sequence"/>
</dbReference>
<evidence type="ECO:0000313" key="2">
    <source>
        <dbReference type="Proteomes" id="UP000193648"/>
    </source>
</evidence>
<comment type="caution">
    <text evidence="1">The sequence shown here is derived from an EMBL/GenBank/DDBJ whole genome shotgun (WGS) entry which is preliminary data.</text>
</comment>
<proteinExistence type="predicted"/>
<dbReference type="GeneID" id="33568036"/>
<keyword evidence="2" id="KW-1185">Reference proteome</keyword>
<organism evidence="1 2">
    <name type="scientific">Lobosporangium transversale</name>
    <dbReference type="NCBI Taxonomy" id="64571"/>
    <lineage>
        <taxon>Eukaryota</taxon>
        <taxon>Fungi</taxon>
        <taxon>Fungi incertae sedis</taxon>
        <taxon>Mucoromycota</taxon>
        <taxon>Mortierellomycotina</taxon>
        <taxon>Mortierellomycetes</taxon>
        <taxon>Mortierellales</taxon>
        <taxon>Mortierellaceae</taxon>
        <taxon>Lobosporangium</taxon>
    </lineage>
</organism>
<gene>
    <name evidence="1" type="ORF">BCR41DRAFT_365964</name>
</gene>
<reference evidence="1 2" key="1">
    <citation type="submission" date="2016-07" db="EMBL/GenBank/DDBJ databases">
        <title>Pervasive Adenine N6-methylation of Active Genes in Fungi.</title>
        <authorList>
            <consortium name="DOE Joint Genome Institute"/>
            <person name="Mondo S.J."/>
            <person name="Dannebaum R.O."/>
            <person name="Kuo R.C."/>
            <person name="Labutti K."/>
            <person name="Haridas S."/>
            <person name="Kuo A."/>
            <person name="Salamov A."/>
            <person name="Ahrendt S.R."/>
            <person name="Lipzen A."/>
            <person name="Sullivan W."/>
            <person name="Andreopoulos W.B."/>
            <person name="Clum A."/>
            <person name="Lindquist E."/>
            <person name="Daum C."/>
            <person name="Ramamoorthy G.K."/>
            <person name="Gryganskyi A."/>
            <person name="Culley D."/>
            <person name="Magnuson J.K."/>
            <person name="James T.Y."/>
            <person name="O'Malley M.A."/>
            <person name="Stajich J.E."/>
            <person name="Spatafora J.W."/>
            <person name="Visel A."/>
            <person name="Grigoriev I.V."/>
        </authorList>
    </citation>
    <scope>NUCLEOTIDE SEQUENCE [LARGE SCALE GENOMIC DNA]</scope>
    <source>
        <strain evidence="1 2">NRRL 3116</strain>
    </source>
</reference>
<dbReference type="AlphaFoldDB" id="A0A1Y2G068"/>
<name>A0A1Y2G068_9FUNG</name>
<dbReference type="EMBL" id="MCFF01000106">
    <property type="protein sequence ID" value="ORY89845.1"/>
    <property type="molecule type" value="Genomic_DNA"/>
</dbReference>